<dbReference type="RefSeq" id="WP_151754639.1">
    <property type="nucleotide sequence ID" value="NZ_BKZW01000001.1"/>
</dbReference>
<sequence>MKQKIFETDDEHEANAYEKQFIAQCDQQYLTNRTKGGGPEFSKRDPYARIKYRHLYYSPPEAREKLGISSHVWVNLAHANVLKFYQVEGCTLPVLSRQEIDAFAERIQKETYPIEVWEMPSRTQAVSSINDTPSLPTPKEQPYKSRLEMLQDAKTFALEQAQQTEPSYLCYMIGAYEKTAEGHGQPVQRWEIHIQVHEEQLIYTVEFQQGRFVLIKISITP</sequence>
<name>A0A5J4KK22_9CHLR</name>
<dbReference type="EMBL" id="BKZW01000001">
    <property type="protein sequence ID" value="GER86521.1"/>
    <property type="molecule type" value="Genomic_DNA"/>
</dbReference>
<comment type="caution">
    <text evidence="1">The sequence shown here is derived from an EMBL/GenBank/DDBJ whole genome shotgun (WGS) entry which is preliminary data.</text>
</comment>
<evidence type="ECO:0000313" key="2">
    <source>
        <dbReference type="Proteomes" id="UP000326912"/>
    </source>
</evidence>
<gene>
    <name evidence="1" type="ORF">KDW_06830</name>
</gene>
<organism evidence="1 2">
    <name type="scientific">Dictyobacter vulcani</name>
    <dbReference type="NCBI Taxonomy" id="2607529"/>
    <lineage>
        <taxon>Bacteria</taxon>
        <taxon>Bacillati</taxon>
        <taxon>Chloroflexota</taxon>
        <taxon>Ktedonobacteria</taxon>
        <taxon>Ktedonobacterales</taxon>
        <taxon>Dictyobacteraceae</taxon>
        <taxon>Dictyobacter</taxon>
    </lineage>
</organism>
<protein>
    <submittedName>
        <fullName evidence="1">Uncharacterized protein</fullName>
    </submittedName>
</protein>
<keyword evidence="2" id="KW-1185">Reference proteome</keyword>
<accession>A0A5J4KK22</accession>
<dbReference type="Proteomes" id="UP000326912">
    <property type="component" value="Unassembled WGS sequence"/>
</dbReference>
<reference evidence="1 2" key="1">
    <citation type="submission" date="2019-10" db="EMBL/GenBank/DDBJ databases">
        <title>Dictyobacter vulcani sp. nov., within the class Ktedonobacteria, isolated from soil of volcanic Mt. Zao.</title>
        <authorList>
            <person name="Zheng Y."/>
            <person name="Wang C.M."/>
            <person name="Sakai Y."/>
            <person name="Abe K."/>
            <person name="Yokota A."/>
            <person name="Yabe S."/>
        </authorList>
    </citation>
    <scope>NUCLEOTIDE SEQUENCE [LARGE SCALE GENOMIC DNA]</scope>
    <source>
        <strain evidence="1 2">W12</strain>
    </source>
</reference>
<proteinExistence type="predicted"/>
<dbReference type="AlphaFoldDB" id="A0A5J4KK22"/>
<evidence type="ECO:0000313" key="1">
    <source>
        <dbReference type="EMBL" id="GER86521.1"/>
    </source>
</evidence>